<protein>
    <submittedName>
        <fullName evidence="1">Unnamed protein product</fullName>
    </submittedName>
</protein>
<organism evidence="1 2">
    <name type="scientific">Aspergillus oryzae</name>
    <name type="common">Yellow koji mold</name>
    <dbReference type="NCBI Taxonomy" id="5062"/>
    <lineage>
        <taxon>Eukaryota</taxon>
        <taxon>Fungi</taxon>
        <taxon>Dikarya</taxon>
        <taxon>Ascomycota</taxon>
        <taxon>Pezizomycotina</taxon>
        <taxon>Eurotiomycetes</taxon>
        <taxon>Eurotiomycetidae</taxon>
        <taxon>Eurotiales</taxon>
        <taxon>Aspergillaceae</taxon>
        <taxon>Aspergillus</taxon>
        <taxon>Aspergillus subgen. Circumdati</taxon>
    </lineage>
</organism>
<dbReference type="Proteomes" id="UP001165205">
    <property type="component" value="Unassembled WGS sequence"/>
</dbReference>
<evidence type="ECO:0000313" key="1">
    <source>
        <dbReference type="EMBL" id="GMG28890.1"/>
    </source>
</evidence>
<proteinExistence type="predicted"/>
<dbReference type="AlphaFoldDB" id="A0AAN4YF94"/>
<accession>A0AAN4YF94</accession>
<gene>
    <name evidence="1" type="ORF">Aory04_000523000</name>
</gene>
<reference evidence="1" key="1">
    <citation type="submission" date="2023-04" db="EMBL/GenBank/DDBJ databases">
        <title>Aspergillus oryzae NBRC 4228.</title>
        <authorList>
            <person name="Ichikawa N."/>
            <person name="Sato H."/>
            <person name="Tonouchi N."/>
        </authorList>
    </citation>
    <scope>NUCLEOTIDE SEQUENCE</scope>
    <source>
        <strain evidence="1">NBRC 4228</strain>
    </source>
</reference>
<comment type="caution">
    <text evidence="1">The sequence shown here is derived from an EMBL/GenBank/DDBJ whole genome shotgun (WGS) entry which is preliminary data.</text>
</comment>
<dbReference type="EMBL" id="BSYA01000050">
    <property type="protein sequence ID" value="GMG28890.1"/>
    <property type="molecule type" value="Genomic_DNA"/>
</dbReference>
<evidence type="ECO:0000313" key="2">
    <source>
        <dbReference type="Proteomes" id="UP001165205"/>
    </source>
</evidence>
<name>A0AAN4YF94_ASPOZ</name>
<sequence>MFNQRFERFPDASAHFSQLISHFTYGDHLAEPDQGGKMPMDYLVMEDLTLNSPALLNDPISTDKVCQGVPQNMLKYGVMGEIPAGFIGTELRKKHLSTSGGNHLARGLRVPLGKGEYTTGDIHLALAAAIRNNTLDSVQLLFRVDVPLPRWMFYGQSSIDMQVLLIAEITKRRAELRDVAESVLTINDLARFQLTKGQLLDSNAASMCNLLGERGIAVHKRLTIDEEHSILGDMPYLSMMKALYQAGFRDKSSLAPPQPVYPVANLQRAMWLMDMDLSLKVSKDGFSTVLELCSSITYSFSSMVRQPGPWTSLTCKHACQVVTGLFQALNKEERQFWLGCLASKETTAAHVPALQGKDDVR</sequence>